<dbReference type="AlphaFoldDB" id="A0AAN7M047"/>
<evidence type="ECO:0000256" key="9">
    <source>
        <dbReference type="ARBA" id="ARBA00023049"/>
    </source>
</evidence>
<evidence type="ECO:0000256" key="6">
    <source>
        <dbReference type="ARBA" id="ARBA00022729"/>
    </source>
</evidence>
<dbReference type="GO" id="GO:0008270">
    <property type="term" value="F:zinc ion binding"/>
    <property type="evidence" value="ECO:0007669"/>
    <property type="project" value="InterPro"/>
</dbReference>
<dbReference type="FunFam" id="3.40.390.10:FF:000018">
    <property type="entry name" value="Metalloendoproteinase 1"/>
    <property type="match status" value="1"/>
</dbReference>
<feature type="binding site" evidence="13">
    <location>
        <position position="229"/>
    </location>
    <ligand>
        <name>Zn(2+)</name>
        <dbReference type="ChEBI" id="CHEBI:29105"/>
        <label>1</label>
    </ligand>
</feature>
<keyword evidence="11" id="KW-0325">Glycoprotein</keyword>
<keyword evidence="8 13" id="KW-0862">Zinc</keyword>
<feature type="binding site" evidence="13">
    <location>
        <position position="257"/>
    </location>
    <ligand>
        <name>Ca(2+)</name>
        <dbReference type="ChEBI" id="CHEBI:29108"/>
        <label>1</label>
    </ligand>
</feature>
<keyword evidence="6 14" id="KW-0732">Signal</keyword>
<reference evidence="16 17" key="1">
    <citation type="journal article" date="2023" name="Hortic Res">
        <title>Pangenome of water caltrop reveals structural variations and asymmetric subgenome divergence after allopolyploidization.</title>
        <authorList>
            <person name="Zhang X."/>
            <person name="Chen Y."/>
            <person name="Wang L."/>
            <person name="Yuan Y."/>
            <person name="Fang M."/>
            <person name="Shi L."/>
            <person name="Lu R."/>
            <person name="Comes H.P."/>
            <person name="Ma Y."/>
            <person name="Chen Y."/>
            <person name="Huang G."/>
            <person name="Zhou Y."/>
            <person name="Zheng Z."/>
            <person name="Qiu Y."/>
        </authorList>
    </citation>
    <scope>NUCLEOTIDE SEQUENCE [LARGE SCALE GENOMIC DNA]</scope>
    <source>
        <strain evidence="16">F231</strain>
    </source>
</reference>
<keyword evidence="17" id="KW-1185">Reference proteome</keyword>
<evidence type="ECO:0000259" key="15">
    <source>
        <dbReference type="SMART" id="SM00235"/>
    </source>
</evidence>
<keyword evidence="3" id="KW-0449">Lipoprotein</keyword>
<dbReference type="PANTHER" id="PTHR10201:SF321">
    <property type="entry name" value="METALLOENDOPROTEINASE 4-MMP"/>
    <property type="match status" value="1"/>
</dbReference>
<evidence type="ECO:0000313" key="16">
    <source>
        <dbReference type="EMBL" id="KAK4789397.1"/>
    </source>
</evidence>
<feature type="binding site" evidence="13">
    <location>
        <position position="257"/>
    </location>
    <ligand>
        <name>Ca(2+)</name>
        <dbReference type="ChEBI" id="CHEBI:29108"/>
        <label>3</label>
    </ligand>
</feature>
<feature type="binding site" evidence="13">
    <location>
        <position position="254"/>
    </location>
    <ligand>
        <name>Ca(2+)</name>
        <dbReference type="ChEBI" id="CHEBI:29108"/>
        <label>3</label>
    </ligand>
</feature>
<evidence type="ECO:0000256" key="2">
    <source>
        <dbReference type="ARBA" id="ARBA00009614"/>
    </source>
</evidence>
<dbReference type="InterPro" id="IPR036365">
    <property type="entry name" value="PGBD-like_sf"/>
</dbReference>
<sequence length="371" mass="41164">MTGMSSLSKQVSSAFFILLITACFPYCLAARNIPHSSKLVVKDAIDSTVAFKWHNFSKFTHATPGRYTSGLSELKRYFHQFGYMLPKSGFNFTDEFDFELESAIATYQRSLGLEITRQLDMDTVSSLASPRCGMKDSSPSSAHGRLFHGTRHYTFFQGMPRWERPNPVTLTYAFSPQHMTDQLSSADIRAAFTRAFARWARVIPVQFEESPTYETADIRIGFHSGDHGDGQPFDGVLGVLAHSFSPEDGRLHLDADETWVLDFGTVQAHNAVDLESVATHEIGHVLGLGHSSLKEAVMYPILRPRTTKVDLANDDVEGVQALYGPNPAFKFNSFSRQSQSASNLAVGQWTKVPIRLITASLALALALTCMH</sequence>
<dbReference type="Gene3D" id="3.40.390.10">
    <property type="entry name" value="Collagenase (Catalytic Domain)"/>
    <property type="match status" value="1"/>
</dbReference>
<dbReference type="Pfam" id="PF01471">
    <property type="entry name" value="PG_binding_1"/>
    <property type="match status" value="1"/>
</dbReference>
<feature type="binding site" evidence="13">
    <location>
        <position position="234"/>
    </location>
    <ligand>
        <name>Ca(2+)</name>
        <dbReference type="ChEBI" id="CHEBI:29108"/>
        <label>3</label>
    </ligand>
</feature>
<feature type="binding site" evidence="13">
    <location>
        <position position="227"/>
    </location>
    <ligand>
        <name>Zn(2+)</name>
        <dbReference type="ChEBI" id="CHEBI:29105"/>
        <label>1</label>
    </ligand>
</feature>
<dbReference type="Proteomes" id="UP001346149">
    <property type="component" value="Unassembled WGS sequence"/>
</dbReference>
<dbReference type="PANTHER" id="PTHR10201">
    <property type="entry name" value="MATRIX METALLOPROTEINASE"/>
    <property type="match status" value="1"/>
</dbReference>
<dbReference type="GO" id="GO:0004222">
    <property type="term" value="F:metalloendopeptidase activity"/>
    <property type="evidence" value="ECO:0007669"/>
    <property type="project" value="InterPro"/>
</dbReference>
<feature type="signal peptide" evidence="14">
    <location>
        <begin position="1"/>
        <end position="29"/>
    </location>
</feature>
<dbReference type="GO" id="GO:0031012">
    <property type="term" value="C:extracellular matrix"/>
    <property type="evidence" value="ECO:0007669"/>
    <property type="project" value="InterPro"/>
</dbReference>
<dbReference type="SUPFAM" id="SSF55486">
    <property type="entry name" value="Metalloproteases ('zincins'), catalytic domain"/>
    <property type="match status" value="1"/>
</dbReference>
<keyword evidence="3" id="KW-0336">GPI-anchor</keyword>
<evidence type="ECO:0000256" key="13">
    <source>
        <dbReference type="PIRSR" id="PIRSR621190-2"/>
    </source>
</evidence>
<dbReference type="InterPro" id="IPR024079">
    <property type="entry name" value="MetalloPept_cat_dom_sf"/>
</dbReference>
<dbReference type="SMART" id="SM00235">
    <property type="entry name" value="ZnMc"/>
    <property type="match status" value="1"/>
</dbReference>
<evidence type="ECO:0000256" key="11">
    <source>
        <dbReference type="ARBA" id="ARBA00023180"/>
    </source>
</evidence>
<dbReference type="PRINTS" id="PR00138">
    <property type="entry name" value="MATRIXIN"/>
</dbReference>
<dbReference type="InterPro" id="IPR002477">
    <property type="entry name" value="Peptidoglycan-bd-like"/>
</dbReference>
<comment type="cofactor">
    <cofactor evidence="13">
        <name>Zn(2+)</name>
        <dbReference type="ChEBI" id="CHEBI:29105"/>
    </cofactor>
    <text evidence="13">Binds 2 Zn(2+) ions per subunit.</text>
</comment>
<accession>A0AAN7M047</accession>
<keyword evidence="9" id="KW-0482">Metalloprotease</keyword>
<feature type="binding site" evidence="13">
    <location>
        <position position="290"/>
    </location>
    <ligand>
        <name>Zn(2+)</name>
        <dbReference type="ChEBI" id="CHEBI:29105"/>
        <label>2</label>
        <note>catalytic</note>
    </ligand>
</feature>
<comment type="caution">
    <text evidence="16">The sequence shown here is derived from an EMBL/GenBank/DDBJ whole genome shotgun (WGS) entry which is preliminary data.</text>
</comment>
<keyword evidence="5 13" id="KW-0479">Metal-binding</keyword>
<dbReference type="InterPro" id="IPR001818">
    <property type="entry name" value="Pept_M10_metallopeptidase"/>
</dbReference>
<evidence type="ECO:0000256" key="3">
    <source>
        <dbReference type="ARBA" id="ARBA00022622"/>
    </source>
</evidence>
<feature type="binding site" evidence="13">
    <location>
        <position position="280"/>
    </location>
    <ligand>
        <name>Zn(2+)</name>
        <dbReference type="ChEBI" id="CHEBI:29105"/>
        <label>2</label>
        <note>catalytic</note>
    </ligand>
</feature>
<comment type="subcellular location">
    <subcellularLocation>
        <location evidence="1">Cell membrane</location>
        <topology evidence="1">Lipid-anchor</topology>
        <topology evidence="1">GPI-anchor</topology>
        <orientation evidence="1">Extracellular side</orientation>
    </subcellularLocation>
</comment>
<organism evidence="16 17">
    <name type="scientific">Trapa natans</name>
    <name type="common">Water chestnut</name>
    <dbReference type="NCBI Taxonomy" id="22666"/>
    <lineage>
        <taxon>Eukaryota</taxon>
        <taxon>Viridiplantae</taxon>
        <taxon>Streptophyta</taxon>
        <taxon>Embryophyta</taxon>
        <taxon>Tracheophyta</taxon>
        <taxon>Spermatophyta</taxon>
        <taxon>Magnoliopsida</taxon>
        <taxon>eudicotyledons</taxon>
        <taxon>Gunneridae</taxon>
        <taxon>Pentapetalae</taxon>
        <taxon>rosids</taxon>
        <taxon>malvids</taxon>
        <taxon>Myrtales</taxon>
        <taxon>Lythraceae</taxon>
        <taxon>Trapa</taxon>
    </lineage>
</organism>
<gene>
    <name evidence="16" type="ORF">SAY86_020716</name>
</gene>
<feature type="active site" evidence="12">
    <location>
        <position position="281"/>
    </location>
</feature>
<name>A0AAN7M047_TRANT</name>
<feature type="binding site" evidence="13">
    <location>
        <position position="298"/>
    </location>
    <ligand>
        <name>Zn(2+)</name>
        <dbReference type="ChEBI" id="CHEBI:29105"/>
        <label>2</label>
        <note>catalytic</note>
    </ligand>
</feature>
<feature type="binding site" evidence="13">
    <location>
        <position position="284"/>
    </location>
    <ligand>
        <name>Zn(2+)</name>
        <dbReference type="ChEBI" id="CHEBI:29105"/>
        <label>2</label>
        <note>catalytic</note>
    </ligand>
</feature>
<dbReference type="GO" id="GO:0030198">
    <property type="term" value="P:extracellular matrix organization"/>
    <property type="evidence" value="ECO:0007669"/>
    <property type="project" value="TreeGrafter"/>
</dbReference>
<feature type="binding site" evidence="13">
    <location>
        <position position="242"/>
    </location>
    <ligand>
        <name>Zn(2+)</name>
        <dbReference type="ChEBI" id="CHEBI:29105"/>
        <label>1</label>
    </ligand>
</feature>
<comment type="similarity">
    <text evidence="2">Belongs to the peptidase M10A family. Matrix metalloproteinases (MMPs) subfamily.</text>
</comment>
<evidence type="ECO:0000256" key="10">
    <source>
        <dbReference type="ARBA" id="ARBA00023145"/>
    </source>
</evidence>
<protein>
    <recommendedName>
        <fullName evidence="15">Peptidase metallopeptidase domain-containing protein</fullName>
    </recommendedName>
</protein>
<dbReference type="SUPFAM" id="SSF47090">
    <property type="entry name" value="PGBD-like"/>
    <property type="match status" value="1"/>
</dbReference>
<evidence type="ECO:0000313" key="17">
    <source>
        <dbReference type="Proteomes" id="UP001346149"/>
    </source>
</evidence>
<feature type="binding site" evidence="13">
    <location>
        <position position="217"/>
    </location>
    <ligand>
        <name>Ca(2+)</name>
        <dbReference type="ChEBI" id="CHEBI:29108"/>
        <label>2</label>
    </ligand>
</feature>
<keyword evidence="4" id="KW-0645">Protease</keyword>
<evidence type="ECO:0000256" key="4">
    <source>
        <dbReference type="ARBA" id="ARBA00022670"/>
    </source>
</evidence>
<dbReference type="InterPro" id="IPR021190">
    <property type="entry name" value="Pept_M10A"/>
</dbReference>
<dbReference type="InterPro" id="IPR006026">
    <property type="entry name" value="Peptidase_Metallo"/>
</dbReference>
<feature type="binding site" evidence="13">
    <location>
        <position position="252"/>
    </location>
    <ligand>
        <name>Zn(2+)</name>
        <dbReference type="ChEBI" id="CHEBI:29105"/>
        <label>1</label>
    </ligand>
</feature>
<evidence type="ECO:0000256" key="12">
    <source>
        <dbReference type="PIRSR" id="PIRSR621190-1"/>
    </source>
</evidence>
<feature type="binding site" description="in inhibited form" evidence="13">
    <location>
        <position position="132"/>
    </location>
    <ligand>
        <name>Zn(2+)</name>
        <dbReference type="ChEBI" id="CHEBI:29105"/>
        <label>2</label>
        <note>catalytic</note>
    </ligand>
</feature>
<dbReference type="InterPro" id="IPR033739">
    <property type="entry name" value="M10A_MMP"/>
</dbReference>
<keyword evidence="13" id="KW-0106">Calcium</keyword>
<evidence type="ECO:0000256" key="7">
    <source>
        <dbReference type="ARBA" id="ARBA00022801"/>
    </source>
</evidence>
<keyword evidence="10" id="KW-0865">Zymogen</keyword>
<dbReference type="Pfam" id="PF00413">
    <property type="entry name" value="Peptidase_M10"/>
    <property type="match status" value="1"/>
</dbReference>
<evidence type="ECO:0000256" key="5">
    <source>
        <dbReference type="ARBA" id="ARBA00022723"/>
    </source>
</evidence>
<dbReference type="GO" id="GO:0098552">
    <property type="term" value="C:side of membrane"/>
    <property type="evidence" value="ECO:0007669"/>
    <property type="project" value="UniProtKB-KW"/>
</dbReference>
<keyword evidence="3" id="KW-0472">Membrane</keyword>
<feature type="chain" id="PRO_5042907373" description="Peptidase metallopeptidase domain-containing protein" evidence="14">
    <location>
        <begin position="30"/>
        <end position="371"/>
    </location>
</feature>
<dbReference type="GO" id="GO:0005886">
    <property type="term" value="C:plasma membrane"/>
    <property type="evidence" value="ECO:0007669"/>
    <property type="project" value="UniProtKB-SubCell"/>
</dbReference>
<proteinExistence type="inferred from homology"/>
<feature type="binding site" evidence="13">
    <location>
        <position position="235"/>
    </location>
    <ligand>
        <name>Ca(2+)</name>
        <dbReference type="ChEBI" id="CHEBI:29108"/>
        <label>3</label>
    </ligand>
</feature>
<evidence type="ECO:0000256" key="1">
    <source>
        <dbReference type="ARBA" id="ARBA00004471"/>
    </source>
</evidence>
<dbReference type="GO" id="GO:0006508">
    <property type="term" value="P:proteolysis"/>
    <property type="evidence" value="ECO:0007669"/>
    <property type="project" value="UniProtKB-KW"/>
</dbReference>
<evidence type="ECO:0000256" key="8">
    <source>
        <dbReference type="ARBA" id="ARBA00022833"/>
    </source>
</evidence>
<dbReference type="CDD" id="cd04278">
    <property type="entry name" value="ZnMc_MMP"/>
    <property type="match status" value="1"/>
</dbReference>
<evidence type="ECO:0000256" key="14">
    <source>
        <dbReference type="SAM" id="SignalP"/>
    </source>
</evidence>
<dbReference type="GO" id="GO:0030574">
    <property type="term" value="P:collagen catabolic process"/>
    <property type="evidence" value="ECO:0007669"/>
    <property type="project" value="TreeGrafter"/>
</dbReference>
<feature type="domain" description="Peptidase metallopeptidase" evidence="15">
    <location>
        <begin position="158"/>
        <end position="325"/>
    </location>
</feature>
<keyword evidence="7" id="KW-0378">Hydrolase</keyword>
<comment type="cofactor">
    <cofactor evidence="13">
        <name>Ca(2+)</name>
        <dbReference type="ChEBI" id="CHEBI:29108"/>
    </cofactor>
    <text evidence="13">Can bind about 5 Ca(2+) ions per subunit.</text>
</comment>
<dbReference type="EMBL" id="JAXQNO010000011">
    <property type="protein sequence ID" value="KAK4789397.1"/>
    <property type="molecule type" value="Genomic_DNA"/>
</dbReference>